<dbReference type="PRINTS" id="PR00125">
    <property type="entry name" value="ATPASEDELTA"/>
</dbReference>
<keyword evidence="2 7" id="KW-0813">Transport</keyword>
<evidence type="ECO:0000313" key="8">
    <source>
        <dbReference type="EMBL" id="KNZ43103.1"/>
    </source>
</evidence>
<evidence type="ECO:0000256" key="7">
    <source>
        <dbReference type="HAMAP-Rule" id="MF_01416"/>
    </source>
</evidence>
<keyword evidence="7" id="KW-1003">Cell membrane</keyword>
<keyword evidence="3 7" id="KW-0375">Hydrogen ion transport</keyword>
<dbReference type="GO" id="GO:0045259">
    <property type="term" value="C:proton-transporting ATP synthase complex"/>
    <property type="evidence" value="ECO:0007669"/>
    <property type="project" value="UniProtKB-KW"/>
</dbReference>
<dbReference type="STRING" id="52689.AKG39_02835"/>
<dbReference type="OrthoDB" id="9802471at2"/>
<dbReference type="GO" id="GO:0005886">
    <property type="term" value="C:plasma membrane"/>
    <property type="evidence" value="ECO:0007669"/>
    <property type="project" value="UniProtKB-SubCell"/>
</dbReference>
<dbReference type="HAMAP" id="MF_01416">
    <property type="entry name" value="ATP_synth_delta_bact"/>
    <property type="match status" value="1"/>
</dbReference>
<dbReference type="Pfam" id="PF00213">
    <property type="entry name" value="OSCP"/>
    <property type="match status" value="1"/>
</dbReference>
<evidence type="ECO:0000256" key="4">
    <source>
        <dbReference type="ARBA" id="ARBA00023065"/>
    </source>
</evidence>
<reference evidence="9" key="1">
    <citation type="submission" date="2015-07" db="EMBL/GenBank/DDBJ databases">
        <title>Draft genome sequence of Acetobacterium bakii DSM 8293, a potential psychrophilic chemical producer through syngas fermentation.</title>
        <authorList>
            <person name="Song Y."/>
            <person name="Hwang S."/>
            <person name="Cho B.-K."/>
        </authorList>
    </citation>
    <scope>NUCLEOTIDE SEQUENCE [LARGE SCALE GENOMIC DNA]</scope>
    <source>
        <strain evidence="9">DSM 8239</strain>
    </source>
</reference>
<comment type="function">
    <text evidence="7">This protein is part of the stalk that links CF(0) to CF(1). It either transmits conformational changes from CF(0) to CF(1) or is implicated in proton conduction.</text>
</comment>
<organism evidence="8 9">
    <name type="scientific">Acetobacterium bakii</name>
    <dbReference type="NCBI Taxonomy" id="52689"/>
    <lineage>
        <taxon>Bacteria</taxon>
        <taxon>Bacillati</taxon>
        <taxon>Bacillota</taxon>
        <taxon>Clostridia</taxon>
        <taxon>Eubacteriales</taxon>
        <taxon>Eubacteriaceae</taxon>
        <taxon>Acetobacterium</taxon>
    </lineage>
</organism>
<comment type="function">
    <text evidence="7">F(1)F(0) ATP synthase produces ATP from ADP in the presence of a proton or sodium gradient. F-type ATPases consist of two structural domains, F(1) containing the extramembraneous catalytic core and F(0) containing the membrane proton channel, linked together by a central stalk and a peripheral stalk. During catalysis, ATP synthesis in the catalytic domain of F(1) is coupled via a rotary mechanism of the central stalk subunits to proton translocation.</text>
</comment>
<evidence type="ECO:0000256" key="2">
    <source>
        <dbReference type="ARBA" id="ARBA00022448"/>
    </source>
</evidence>
<evidence type="ECO:0000313" key="9">
    <source>
        <dbReference type="Proteomes" id="UP000036873"/>
    </source>
</evidence>
<evidence type="ECO:0000256" key="5">
    <source>
        <dbReference type="ARBA" id="ARBA00023136"/>
    </source>
</evidence>
<comment type="caution">
    <text evidence="8">The sequence shown here is derived from an EMBL/GenBank/DDBJ whole genome shotgun (WGS) entry which is preliminary data.</text>
</comment>
<dbReference type="InterPro" id="IPR000711">
    <property type="entry name" value="ATPase_OSCP/dsu"/>
</dbReference>
<evidence type="ECO:0000256" key="6">
    <source>
        <dbReference type="ARBA" id="ARBA00023310"/>
    </source>
</evidence>
<keyword evidence="6 7" id="KW-0066">ATP synthesis</keyword>
<comment type="similarity">
    <text evidence="7">Belongs to the ATPase delta chain family.</text>
</comment>
<evidence type="ECO:0000256" key="1">
    <source>
        <dbReference type="ARBA" id="ARBA00004370"/>
    </source>
</evidence>
<dbReference type="AlphaFoldDB" id="A0A0L6U3K5"/>
<dbReference type="InterPro" id="IPR026015">
    <property type="entry name" value="ATP_synth_OSCP/delta_N_sf"/>
</dbReference>
<keyword evidence="5 7" id="KW-0472">Membrane</keyword>
<dbReference type="SUPFAM" id="SSF47928">
    <property type="entry name" value="N-terminal domain of the delta subunit of the F1F0-ATP synthase"/>
    <property type="match status" value="1"/>
</dbReference>
<dbReference type="NCBIfam" id="TIGR01145">
    <property type="entry name" value="ATP_synt_delta"/>
    <property type="match status" value="1"/>
</dbReference>
<accession>A0A0L6U3K5</accession>
<dbReference type="Proteomes" id="UP000036873">
    <property type="component" value="Unassembled WGS sequence"/>
</dbReference>
<dbReference type="GO" id="GO:0046933">
    <property type="term" value="F:proton-transporting ATP synthase activity, rotational mechanism"/>
    <property type="evidence" value="ECO:0007669"/>
    <property type="project" value="UniProtKB-UniRule"/>
</dbReference>
<dbReference type="PANTHER" id="PTHR11910">
    <property type="entry name" value="ATP SYNTHASE DELTA CHAIN"/>
    <property type="match status" value="1"/>
</dbReference>
<dbReference type="NCBIfam" id="NF004403">
    <property type="entry name" value="PRK05758.2-4"/>
    <property type="match status" value="1"/>
</dbReference>
<evidence type="ECO:0000256" key="3">
    <source>
        <dbReference type="ARBA" id="ARBA00022781"/>
    </source>
</evidence>
<dbReference type="NCBIfam" id="NF004402">
    <property type="entry name" value="PRK05758.2-2"/>
    <property type="match status" value="1"/>
</dbReference>
<dbReference type="RefSeq" id="WP_050738843.1">
    <property type="nucleotide sequence ID" value="NZ_LGYO01000007.1"/>
</dbReference>
<keyword evidence="7" id="KW-0139">CF(1)</keyword>
<dbReference type="EMBL" id="LGYO01000007">
    <property type="protein sequence ID" value="KNZ43103.1"/>
    <property type="molecule type" value="Genomic_DNA"/>
</dbReference>
<keyword evidence="9" id="KW-1185">Reference proteome</keyword>
<dbReference type="Gene3D" id="1.10.520.20">
    <property type="entry name" value="N-terminal domain of the delta subunit of the F1F0-ATP synthase"/>
    <property type="match status" value="1"/>
</dbReference>
<keyword evidence="4 7" id="KW-0406">Ion transport</keyword>
<proteinExistence type="inferred from homology"/>
<name>A0A0L6U3K5_9FIRM</name>
<gene>
    <name evidence="7" type="primary">atpH</name>
    <name evidence="8" type="ORF">AKG39_02835</name>
</gene>
<protein>
    <recommendedName>
        <fullName evidence="7">ATP synthase subunit delta</fullName>
    </recommendedName>
    <alternativeName>
        <fullName evidence="7">ATP synthase F(1) sector subunit delta</fullName>
    </alternativeName>
    <alternativeName>
        <fullName evidence="7">F-type ATPase subunit delta</fullName>
        <shortName evidence="7">F-ATPase subunit delta</shortName>
    </alternativeName>
</protein>
<dbReference type="NCBIfam" id="NF009975">
    <property type="entry name" value="PRK13436.1"/>
    <property type="match status" value="1"/>
</dbReference>
<comment type="subcellular location">
    <subcellularLocation>
        <location evidence="7">Cell membrane</location>
        <topology evidence="7">Peripheral membrane protein</topology>
    </subcellularLocation>
    <subcellularLocation>
        <location evidence="1">Membrane</location>
    </subcellularLocation>
</comment>
<sequence>MSLVAKRYAQALFDTAVDKNIVDGMFDEFSTVIDLFKSDSDFMRLLLTPSMNISEKKEILGRVFGAEFNQYLRNFLNILIDKNRFEYLVEIEESFRQLVFPYKNMVEATVLTVVPLDEAQRMTLEEKLAKRFSKKVILNNQIDESIIGGAVVYVGDQIIDGSIRNQLNQMKTNMNNSRLQ</sequence>